<evidence type="ECO:0000256" key="5">
    <source>
        <dbReference type="ARBA" id="ARBA00022737"/>
    </source>
</evidence>
<dbReference type="AlphaFoldDB" id="A0A093QYW5"/>
<evidence type="ECO:0000256" key="11">
    <source>
        <dbReference type="ARBA" id="ARBA00047761"/>
    </source>
</evidence>
<dbReference type="InterPro" id="IPR002048">
    <property type="entry name" value="EF_hand_dom"/>
</dbReference>
<evidence type="ECO:0000256" key="9">
    <source>
        <dbReference type="ARBA" id="ARBA00022912"/>
    </source>
</evidence>
<dbReference type="PROSITE" id="PS50222">
    <property type="entry name" value="EF_HAND_2"/>
    <property type="match status" value="3"/>
</dbReference>
<feature type="domain" description="EF-hand" evidence="14">
    <location>
        <begin position="554"/>
        <end position="589"/>
    </location>
</feature>
<feature type="domain" description="EF-hand" evidence="14">
    <location>
        <begin position="471"/>
        <end position="506"/>
    </location>
</feature>
<dbReference type="CDD" id="cd23767">
    <property type="entry name" value="IQCD"/>
    <property type="match status" value="1"/>
</dbReference>
<evidence type="ECO:0000256" key="13">
    <source>
        <dbReference type="RuleBase" id="RU004273"/>
    </source>
</evidence>
<evidence type="ECO:0000256" key="8">
    <source>
        <dbReference type="ARBA" id="ARBA00022842"/>
    </source>
</evidence>
<comment type="catalytic activity">
    <reaction evidence="12 13">
        <text>O-phospho-L-threonyl-[protein] + H2O = L-threonyl-[protein] + phosphate</text>
        <dbReference type="Rhea" id="RHEA:47004"/>
        <dbReference type="Rhea" id="RHEA-COMP:11060"/>
        <dbReference type="Rhea" id="RHEA-COMP:11605"/>
        <dbReference type="ChEBI" id="CHEBI:15377"/>
        <dbReference type="ChEBI" id="CHEBI:30013"/>
        <dbReference type="ChEBI" id="CHEBI:43474"/>
        <dbReference type="ChEBI" id="CHEBI:61977"/>
        <dbReference type="EC" id="3.1.3.16"/>
    </reaction>
</comment>
<comment type="catalytic activity">
    <reaction evidence="11">
        <text>O-phospho-L-seryl-[protein] + H2O = L-seryl-[protein] + phosphate</text>
        <dbReference type="Rhea" id="RHEA:20629"/>
        <dbReference type="Rhea" id="RHEA-COMP:9863"/>
        <dbReference type="Rhea" id="RHEA-COMP:11604"/>
        <dbReference type="ChEBI" id="CHEBI:15377"/>
        <dbReference type="ChEBI" id="CHEBI:29999"/>
        <dbReference type="ChEBI" id="CHEBI:43474"/>
        <dbReference type="ChEBI" id="CHEBI:83421"/>
        <dbReference type="EC" id="3.1.3.16"/>
    </reaction>
</comment>
<keyword evidence="8" id="KW-0460">Magnesium</keyword>
<dbReference type="GO" id="GO:0004722">
    <property type="term" value="F:protein serine/threonine phosphatase activity"/>
    <property type="evidence" value="ECO:0007669"/>
    <property type="project" value="UniProtKB-EC"/>
</dbReference>
<dbReference type="GO" id="GO:0005506">
    <property type="term" value="F:iron ion binding"/>
    <property type="evidence" value="ECO:0007669"/>
    <property type="project" value="InterPro"/>
</dbReference>
<comment type="cofactor">
    <cofactor evidence="1">
        <name>Mn(2+)</name>
        <dbReference type="ChEBI" id="CHEBI:29035"/>
    </cofactor>
</comment>
<keyword evidence="9" id="KW-0904">Protein phosphatase</keyword>
<dbReference type="CDD" id="cd00051">
    <property type="entry name" value="EFh"/>
    <property type="match status" value="1"/>
</dbReference>
<dbReference type="PANTHER" id="PTHR45668:SF1">
    <property type="entry name" value="SERINE_THREONINE-PROTEIN PHOSPHATASE WITH EF-HANDS 1"/>
    <property type="match status" value="1"/>
</dbReference>
<dbReference type="InterPro" id="IPR012008">
    <property type="entry name" value="Ser/Thr-Pase_EF-hand_contain"/>
</dbReference>
<keyword evidence="4" id="KW-0479">Metal-binding</keyword>
<dbReference type="SMART" id="SM00156">
    <property type="entry name" value="PP2Ac"/>
    <property type="match status" value="1"/>
</dbReference>
<evidence type="ECO:0000256" key="12">
    <source>
        <dbReference type="ARBA" id="ARBA00048336"/>
    </source>
</evidence>
<dbReference type="PROSITE" id="PS00125">
    <property type="entry name" value="SER_THR_PHOSPHATASE"/>
    <property type="match status" value="1"/>
</dbReference>
<dbReference type="FunFam" id="1.10.238.10:FF:000164">
    <property type="entry name" value="Serine/threonine-protein phosphatase with EF-hands"/>
    <property type="match status" value="1"/>
</dbReference>
<evidence type="ECO:0000256" key="6">
    <source>
        <dbReference type="ARBA" id="ARBA00022801"/>
    </source>
</evidence>
<dbReference type="GO" id="GO:0050906">
    <property type="term" value="P:detection of stimulus involved in sensory perception"/>
    <property type="evidence" value="ECO:0007669"/>
    <property type="project" value="InterPro"/>
</dbReference>
<gene>
    <name evidence="15" type="ORF">N336_11527</name>
</gene>
<evidence type="ECO:0000259" key="14">
    <source>
        <dbReference type="PROSITE" id="PS50222"/>
    </source>
</evidence>
<keyword evidence="5" id="KW-0677">Repeat</keyword>
<accession>A0A093QYW5</accession>
<evidence type="ECO:0000256" key="3">
    <source>
        <dbReference type="ARBA" id="ARBA00008294"/>
    </source>
</evidence>
<keyword evidence="10" id="KW-0464">Manganese</keyword>
<dbReference type="EMBL" id="KL421539">
    <property type="protein sequence ID" value="KFW89112.1"/>
    <property type="molecule type" value="Genomic_DNA"/>
</dbReference>
<evidence type="ECO:0000256" key="1">
    <source>
        <dbReference type="ARBA" id="ARBA00001936"/>
    </source>
</evidence>
<feature type="non-terminal residue" evidence="15">
    <location>
        <position position="630"/>
    </location>
</feature>
<evidence type="ECO:0000256" key="2">
    <source>
        <dbReference type="ARBA" id="ARBA00001946"/>
    </source>
</evidence>
<keyword evidence="6 13" id="KW-0378">Hydrolase</keyword>
<dbReference type="InterPro" id="IPR004843">
    <property type="entry name" value="Calcineurin-like_PHP"/>
</dbReference>
<dbReference type="InterPro" id="IPR029052">
    <property type="entry name" value="Metallo-depent_PP-like"/>
</dbReference>
<keyword evidence="7" id="KW-0106">Calcium</keyword>
<dbReference type="GO" id="GO:0030145">
    <property type="term" value="F:manganese ion binding"/>
    <property type="evidence" value="ECO:0007669"/>
    <property type="project" value="InterPro"/>
</dbReference>
<sequence length="630" mass="73149">TVIRAAILIQNWYRFTMARLEMKRRYSLSIFQSIEYADEQDQLQLSNFFTFMLDHCTHPDSGKDKNQRNTEILPHVSQVVDEGLYLPDFEKIDVPDSYYGPRLSFPLTVDDASALLHAFRNEQLLHARYVLQLLHETRRVLKEMPNITHLSTSYSREITVCGDLHGNLDDLLLIFYKNGLPSEQNRYVFNGDFVDRGKNSMEILIILFAFLLIYPNDFHLNRGNHEDYIMNLRYGFTKEVSKKYKDHGKQILCLLRDVFSWLPLATIIDSKVLILHGGISDTTDLDFLNALERNKVRDHIHVGVILFSFKKIAVQMLISNCTIPDAPTTVWKPQLVKGVCYLQILDILWSDPRSQNGCRPNKGRGGGCYFGPDVTAKLFKRYNLKMLIRSHEFKPEGYEISHNGKVITIFSASNYYEEGSNRGAYIKLNPELIPRFVQYRVSKYTRRQNLWERVGTIESSALKSLREKIYAHRSELTRAFAQYDLNGTGKISVNDWAAVMESVLQLELPWRMLRPHLVQMNPDGGVDFMSCFYDLKIGQPIKEVQPTLVETLCRYRKDLEIIFNIIDKDHSGLISLEEFGQTWKLFTSHLGIDVHDEDIDKLVLSIDYNKDGHIDFNEFLEAFHVVHRLE</sequence>
<comment type="cofactor">
    <cofactor evidence="2">
        <name>Mg(2+)</name>
        <dbReference type="ChEBI" id="CHEBI:18420"/>
    </cofactor>
</comment>
<dbReference type="Pfam" id="PF13202">
    <property type="entry name" value="EF-hand_5"/>
    <property type="match status" value="1"/>
</dbReference>
<evidence type="ECO:0000313" key="15">
    <source>
        <dbReference type="EMBL" id="KFW89112.1"/>
    </source>
</evidence>
<dbReference type="PIRSF" id="PIRSF000912">
    <property type="entry name" value="PPEF"/>
    <property type="match status" value="1"/>
</dbReference>
<dbReference type="InterPro" id="IPR018247">
    <property type="entry name" value="EF_Hand_1_Ca_BS"/>
</dbReference>
<comment type="similarity">
    <text evidence="3 13">Belongs to the PPP phosphatase family.</text>
</comment>
<dbReference type="GO" id="GO:0005509">
    <property type="term" value="F:calcium ion binding"/>
    <property type="evidence" value="ECO:0007669"/>
    <property type="project" value="InterPro"/>
</dbReference>
<name>A0A093QYW5_PHACA</name>
<evidence type="ECO:0000256" key="7">
    <source>
        <dbReference type="ARBA" id="ARBA00022837"/>
    </source>
</evidence>
<dbReference type="Gene3D" id="3.60.21.10">
    <property type="match status" value="1"/>
</dbReference>
<dbReference type="PROSITE" id="PS00018">
    <property type="entry name" value="EF_HAND_1"/>
    <property type="match status" value="3"/>
</dbReference>
<dbReference type="SMART" id="SM00054">
    <property type="entry name" value="EFh"/>
    <property type="match status" value="3"/>
</dbReference>
<dbReference type="SUPFAM" id="SSF47473">
    <property type="entry name" value="EF-hand"/>
    <property type="match status" value="1"/>
</dbReference>
<dbReference type="Gene3D" id="1.10.238.10">
    <property type="entry name" value="EF-hand"/>
    <property type="match status" value="2"/>
</dbReference>
<dbReference type="Pfam" id="PF00149">
    <property type="entry name" value="Metallophos"/>
    <property type="match status" value="1"/>
</dbReference>
<dbReference type="EC" id="3.1.3.16" evidence="13"/>
<evidence type="ECO:0000313" key="16">
    <source>
        <dbReference type="Proteomes" id="UP000053238"/>
    </source>
</evidence>
<proteinExistence type="inferred from homology"/>
<organism evidence="15 16">
    <name type="scientific">Phalacrocorax carbo</name>
    <name type="common">Great cormorant</name>
    <name type="synonym">Pelecanus carbo</name>
    <dbReference type="NCBI Taxonomy" id="9209"/>
    <lineage>
        <taxon>Eukaryota</taxon>
        <taxon>Metazoa</taxon>
        <taxon>Chordata</taxon>
        <taxon>Craniata</taxon>
        <taxon>Vertebrata</taxon>
        <taxon>Euteleostomi</taxon>
        <taxon>Archelosauria</taxon>
        <taxon>Archosauria</taxon>
        <taxon>Dinosauria</taxon>
        <taxon>Saurischia</taxon>
        <taxon>Theropoda</taxon>
        <taxon>Coelurosauria</taxon>
        <taxon>Aves</taxon>
        <taxon>Neognathae</taxon>
        <taxon>Neoaves</taxon>
        <taxon>Aequornithes</taxon>
        <taxon>Suliformes</taxon>
        <taxon>Phalacrocoracidae</taxon>
        <taxon>Phalacrocorax</taxon>
    </lineage>
</organism>
<keyword evidence="16" id="KW-1185">Reference proteome</keyword>
<dbReference type="InterPro" id="IPR006186">
    <property type="entry name" value="Ser/Thr-sp_prot-phosphatase"/>
</dbReference>
<reference evidence="15 16" key="1">
    <citation type="submission" date="2014-04" db="EMBL/GenBank/DDBJ databases">
        <title>Genome evolution of avian class.</title>
        <authorList>
            <person name="Zhang G."/>
            <person name="Li C."/>
        </authorList>
    </citation>
    <scope>NUCLEOTIDE SEQUENCE [LARGE SCALE GENOMIC DNA]</scope>
    <source>
        <strain evidence="15">BGI_N336</strain>
    </source>
</reference>
<dbReference type="InterPro" id="IPR051134">
    <property type="entry name" value="PPP_phosphatase"/>
</dbReference>
<dbReference type="Pfam" id="PF08321">
    <property type="entry name" value="PPP5"/>
    <property type="match status" value="1"/>
</dbReference>
<dbReference type="InterPro" id="IPR011992">
    <property type="entry name" value="EF-hand-dom_pair"/>
</dbReference>
<dbReference type="InterPro" id="IPR013235">
    <property type="entry name" value="PPP_dom"/>
</dbReference>
<feature type="domain" description="EF-hand" evidence="14">
    <location>
        <begin position="594"/>
        <end position="629"/>
    </location>
</feature>
<dbReference type="Proteomes" id="UP000053238">
    <property type="component" value="Unassembled WGS sequence"/>
</dbReference>
<evidence type="ECO:0000256" key="4">
    <source>
        <dbReference type="ARBA" id="ARBA00022723"/>
    </source>
</evidence>
<evidence type="ECO:0000256" key="10">
    <source>
        <dbReference type="ARBA" id="ARBA00023211"/>
    </source>
</evidence>
<dbReference type="PRINTS" id="PR00114">
    <property type="entry name" value="STPHPHTASE"/>
</dbReference>
<feature type="non-terminal residue" evidence="15">
    <location>
        <position position="1"/>
    </location>
</feature>
<protein>
    <recommendedName>
        <fullName evidence="13">Serine/threonine-protein phosphatase</fullName>
        <ecNumber evidence="13">3.1.3.16</ecNumber>
    </recommendedName>
</protein>
<dbReference type="PANTHER" id="PTHR45668">
    <property type="entry name" value="SERINE/THREONINE-PROTEIN PHOSPHATASE 5-RELATED"/>
    <property type="match status" value="1"/>
</dbReference>
<dbReference type="SUPFAM" id="SSF56300">
    <property type="entry name" value="Metallo-dependent phosphatases"/>
    <property type="match status" value="1"/>
</dbReference>
<dbReference type="Pfam" id="PF13499">
    <property type="entry name" value="EF-hand_7"/>
    <property type="match status" value="1"/>
</dbReference>